<reference evidence="3 4" key="1">
    <citation type="submission" date="2021-03" db="EMBL/GenBank/DDBJ databases">
        <title>Sequencing the genomes of 1000 actinobacteria strains.</title>
        <authorList>
            <person name="Klenk H.-P."/>
        </authorList>
    </citation>
    <scope>NUCLEOTIDE SEQUENCE [LARGE SCALE GENOMIC DNA]</scope>
    <source>
        <strain evidence="3 4">DSM 46670</strain>
    </source>
</reference>
<dbReference type="InterPro" id="IPR017853">
    <property type="entry name" value="GH"/>
</dbReference>
<proteinExistence type="predicted"/>
<feature type="chain" id="PRO_5046660181" description="DUF6298 domain-containing protein" evidence="1">
    <location>
        <begin position="22"/>
        <end position="469"/>
    </location>
</feature>
<organism evidence="3 4">
    <name type="scientific">Kibdelosporangium banguiense</name>
    <dbReference type="NCBI Taxonomy" id="1365924"/>
    <lineage>
        <taxon>Bacteria</taxon>
        <taxon>Bacillati</taxon>
        <taxon>Actinomycetota</taxon>
        <taxon>Actinomycetes</taxon>
        <taxon>Pseudonocardiales</taxon>
        <taxon>Pseudonocardiaceae</taxon>
        <taxon>Kibdelosporangium</taxon>
    </lineage>
</organism>
<sequence>MVRFVPLLLCLILIEVTIVGEAPTVQPTPATTSVATGPLRVSSANSRYFATPDGRPVLLTGSHTWQNFQDTGYGDPPPVFDYPAYLDFLQRHNHNFFRLWVWEQSRWSNEITRDDYYSLPSPYLRAGSRLALDGKPRFDLDRFDQSYFDRMRERIMAAGDRGMYVSVMLFDGWSIEACKGELCDNNPWQGHPFNRANNINGVDGDLNGNASGEETQTLASPEITARQEAYVRKVIDTVGDLDNILYEISNEGPADSAPWQYHMIEFIKAYEASRGKVHPVGMTSNYPGENADLYNSPADWISPNGDVNNPPLATGAKVILSDTDHLCGLCGDSSWPWKSFTQGENPIYMDAYDGAYGIGGSMNDPNAMSIRDNLGYVRRYASLMDLATARPRPDLCSTGYCLANSEEYLVFSPGKDFTIGLNGATYYGQWLNPGTGRIVTVTGVRADSSTDFQAPFSGPAVLYLKKQPS</sequence>
<protein>
    <recommendedName>
        <fullName evidence="2">DUF6298 domain-containing protein</fullName>
    </recommendedName>
</protein>
<feature type="domain" description="DUF6298" evidence="2">
    <location>
        <begin position="116"/>
        <end position="284"/>
    </location>
</feature>
<accession>A0ABS4TP38</accession>
<dbReference type="Proteomes" id="UP001519332">
    <property type="component" value="Unassembled WGS sequence"/>
</dbReference>
<feature type="signal peptide" evidence="1">
    <location>
        <begin position="1"/>
        <end position="21"/>
    </location>
</feature>
<keyword evidence="1" id="KW-0732">Signal</keyword>
<evidence type="ECO:0000259" key="2">
    <source>
        <dbReference type="Pfam" id="PF19815"/>
    </source>
</evidence>
<dbReference type="RefSeq" id="WP_209643242.1">
    <property type="nucleotide sequence ID" value="NZ_JAGINW010000001.1"/>
</dbReference>
<dbReference type="EMBL" id="JAGINW010000001">
    <property type="protein sequence ID" value="MBP2326144.1"/>
    <property type="molecule type" value="Genomic_DNA"/>
</dbReference>
<comment type="caution">
    <text evidence="3">The sequence shown here is derived from an EMBL/GenBank/DDBJ whole genome shotgun (WGS) entry which is preliminary data.</text>
</comment>
<dbReference type="SUPFAM" id="SSF51445">
    <property type="entry name" value="(Trans)glycosidases"/>
    <property type="match status" value="1"/>
</dbReference>
<evidence type="ECO:0000313" key="3">
    <source>
        <dbReference type="EMBL" id="MBP2326144.1"/>
    </source>
</evidence>
<name>A0ABS4TP38_9PSEU</name>
<evidence type="ECO:0000313" key="4">
    <source>
        <dbReference type="Proteomes" id="UP001519332"/>
    </source>
</evidence>
<keyword evidence="4" id="KW-1185">Reference proteome</keyword>
<dbReference type="Pfam" id="PF19815">
    <property type="entry name" value="DUF6298"/>
    <property type="match status" value="1"/>
</dbReference>
<gene>
    <name evidence="3" type="ORF">JOF56_006529</name>
</gene>
<dbReference type="InterPro" id="IPR046265">
    <property type="entry name" value="DUF6298"/>
</dbReference>
<evidence type="ECO:0000256" key="1">
    <source>
        <dbReference type="SAM" id="SignalP"/>
    </source>
</evidence>
<dbReference type="Gene3D" id="3.20.20.80">
    <property type="entry name" value="Glycosidases"/>
    <property type="match status" value="1"/>
</dbReference>